<dbReference type="Proteomes" id="UP000321533">
    <property type="component" value="Chromosome"/>
</dbReference>
<sequence>MFYKIRYQYFRESVKRNVLLIMLTFFIALRLSAQKNLNIITAAFNDYKAGTIQEKIYVHTDKNFYLTGEIIWFKLYNTDASFHKPLDISSVAYVEILDTLNKPVQQAKIGLKNGEGNGSFYLSPGIASGNYKLRAYTNWMKNFDAAYFFEKNITIVNLQKMSTAAVKDSSEKYDINFFAEGGDLINGLQSKVAFKATTRDGNGFDFAGYLLDNNDTLLRFSPYHAGMGNFIFTPAADHNYKAVIIPVNGKIFTKELPIIYANGYTMQVTGDGSGKINVMVQCNIAAIKEVYLLAHTRGSLKFTATASLQNGKATFSFNRSVLGDGISQLTVFNDQRKPVSERLYFKKPDQSLSLSLNTDRPSYETRKKVSIDIASANADTAILSMAVYMLDSLQSIDNNTIETYLLLTSDLKGYIEDPFYYFTASEKEVMPAIDNLMLTQGWRRFKWNDILLNEKPSFEFAPELNGHILTGRIFNPKTGEPLKVTETFLSVPGSLTQFRTSISDSFGHVKYEMPDFYGGTSLIAEPNTFTDSISKVEIDDPFCKQYATTKIPVFNKPVNYPNTILDHNIGMQVQNIYTTEKLKQFYFPPDVDTTAFYVTPDFKYSLDDYTRFTSMEEVLREYVAFVNVTRRGGRVYLPVINTAENTYFQTDPLVLLDGVPVFNFNKLLNFDPLKIRSLEVVTRRYVLGSSVFEGILNWKTYSPTLANYEFAPNVTVLDYEGLQIEREFYSPTYNTTEAVSSHLPDFRNVLQWKPDIKLSRNKKSIIEFYTSDLPGKYAVVVQGLSANGLCGSKIITFDVTK</sequence>
<dbReference type="KEGG" id="pgin:FRZ67_01895"/>
<gene>
    <name evidence="1" type="ORF">FRZ67_01895</name>
</gene>
<name>A0A5B8V4Z7_9BACT</name>
<organism evidence="1 2">
    <name type="scientific">Panacibacter ginsenosidivorans</name>
    <dbReference type="NCBI Taxonomy" id="1813871"/>
    <lineage>
        <taxon>Bacteria</taxon>
        <taxon>Pseudomonadati</taxon>
        <taxon>Bacteroidota</taxon>
        <taxon>Chitinophagia</taxon>
        <taxon>Chitinophagales</taxon>
        <taxon>Chitinophagaceae</taxon>
        <taxon>Panacibacter</taxon>
    </lineage>
</organism>
<dbReference type="RefSeq" id="WP_147187915.1">
    <property type="nucleotide sequence ID" value="NZ_CP042435.1"/>
</dbReference>
<evidence type="ECO:0008006" key="3">
    <source>
        <dbReference type="Google" id="ProtNLM"/>
    </source>
</evidence>
<dbReference type="OrthoDB" id="679547at2"/>
<proteinExistence type="predicted"/>
<reference evidence="1 2" key="1">
    <citation type="journal article" date="2016" name="Int. J. Syst. Evol. Microbiol.">
        <title>Panacibacter ginsenosidivorans gen. nov., sp. nov., with ginsenoside converting activity isolated from soil of a ginseng field.</title>
        <authorList>
            <person name="Siddiqi M.Z."/>
            <person name="Muhammad Shafi S."/>
            <person name="Choi K.D."/>
            <person name="Im W.T."/>
        </authorList>
    </citation>
    <scope>NUCLEOTIDE SEQUENCE [LARGE SCALE GENOMIC DNA]</scope>
    <source>
        <strain evidence="1 2">Gsoil1550</strain>
    </source>
</reference>
<keyword evidence="2" id="KW-1185">Reference proteome</keyword>
<evidence type="ECO:0000313" key="1">
    <source>
        <dbReference type="EMBL" id="QEC66115.1"/>
    </source>
</evidence>
<dbReference type="EMBL" id="CP042435">
    <property type="protein sequence ID" value="QEC66115.1"/>
    <property type="molecule type" value="Genomic_DNA"/>
</dbReference>
<dbReference type="AlphaFoldDB" id="A0A5B8V4Z7"/>
<evidence type="ECO:0000313" key="2">
    <source>
        <dbReference type="Proteomes" id="UP000321533"/>
    </source>
</evidence>
<dbReference type="Gene3D" id="2.60.40.1930">
    <property type="match status" value="1"/>
</dbReference>
<accession>A0A5B8V4Z7</accession>
<protein>
    <recommendedName>
        <fullName evidence="3">Macroglobulin domain-containing protein</fullName>
    </recommendedName>
</protein>